<comment type="caution">
    <text evidence="5">The sequence shown here is derived from an EMBL/GenBank/DDBJ whole genome shotgun (WGS) entry which is preliminary data.</text>
</comment>
<dbReference type="OrthoDB" id="1922977at2759"/>
<feature type="compositionally biased region" description="Polar residues" evidence="3">
    <location>
        <begin position="30"/>
        <end position="42"/>
    </location>
</feature>
<feature type="zinc finger region" description="C3H1-type" evidence="1">
    <location>
        <begin position="842"/>
        <end position="870"/>
    </location>
</feature>
<feature type="compositionally biased region" description="Polar residues" evidence="3">
    <location>
        <begin position="231"/>
        <end position="247"/>
    </location>
</feature>
<keyword evidence="2" id="KW-0175">Coiled coil</keyword>
<feature type="region of interest" description="Disordered" evidence="3">
    <location>
        <begin position="375"/>
        <end position="486"/>
    </location>
</feature>
<dbReference type="PROSITE" id="PS50103">
    <property type="entry name" value="ZF_C3H1"/>
    <property type="match status" value="1"/>
</dbReference>
<feature type="compositionally biased region" description="Polar residues" evidence="3">
    <location>
        <begin position="61"/>
        <end position="80"/>
    </location>
</feature>
<gene>
    <name evidence="5" type="ORF">LLEC1_04667</name>
</gene>
<keyword evidence="6" id="KW-1185">Reference proteome</keyword>
<reference evidence="5 6" key="1">
    <citation type="submission" date="2016-03" db="EMBL/GenBank/DDBJ databases">
        <title>Fine-scale spatial genetic structure of a fungal parasite of coffee scale insects.</title>
        <authorList>
            <person name="Jackson D."/>
            <person name="Zemenick K.A."/>
            <person name="Malloure B."/>
            <person name="Quandt C.A."/>
            <person name="James T.Y."/>
        </authorList>
    </citation>
    <scope>NUCLEOTIDE SEQUENCE [LARGE SCALE GENOMIC DNA]</scope>
    <source>
        <strain evidence="5 6">UM487</strain>
    </source>
</reference>
<feature type="coiled-coil region" evidence="2">
    <location>
        <begin position="308"/>
        <end position="335"/>
    </location>
</feature>
<dbReference type="Proteomes" id="UP000243081">
    <property type="component" value="Unassembled WGS sequence"/>
</dbReference>
<dbReference type="OMA" id="PHNIRYS"/>
<feature type="compositionally biased region" description="Acidic residues" evidence="3">
    <location>
        <begin position="419"/>
        <end position="432"/>
    </location>
</feature>
<evidence type="ECO:0000313" key="5">
    <source>
        <dbReference type="EMBL" id="OAR02960.1"/>
    </source>
</evidence>
<proteinExistence type="predicted"/>
<dbReference type="AlphaFoldDB" id="A0A179IMN2"/>
<keyword evidence="1" id="KW-0862">Zinc</keyword>
<feature type="coiled-coil region" evidence="2">
    <location>
        <begin position="570"/>
        <end position="604"/>
    </location>
</feature>
<feature type="compositionally biased region" description="Basic and acidic residues" evidence="3">
    <location>
        <begin position="783"/>
        <end position="798"/>
    </location>
</feature>
<feature type="region of interest" description="Disordered" evidence="3">
    <location>
        <begin position="657"/>
        <end position="693"/>
    </location>
</feature>
<feature type="region of interest" description="Disordered" evidence="3">
    <location>
        <begin position="1"/>
        <end position="91"/>
    </location>
</feature>
<feature type="region of interest" description="Disordered" evidence="3">
    <location>
        <begin position="127"/>
        <end position="148"/>
    </location>
</feature>
<feature type="compositionally biased region" description="Polar residues" evidence="3">
    <location>
        <begin position="391"/>
        <end position="400"/>
    </location>
</feature>
<feature type="region of interest" description="Disordered" evidence="3">
    <location>
        <begin position="231"/>
        <end position="269"/>
    </location>
</feature>
<feature type="compositionally biased region" description="Basic and acidic residues" evidence="3">
    <location>
        <begin position="469"/>
        <end position="484"/>
    </location>
</feature>
<feature type="compositionally biased region" description="Polar residues" evidence="3">
    <location>
        <begin position="736"/>
        <end position="752"/>
    </location>
</feature>
<feature type="compositionally biased region" description="Polar residues" evidence="3">
    <location>
        <begin position="435"/>
        <end position="466"/>
    </location>
</feature>
<keyword evidence="1" id="KW-0479">Metal-binding</keyword>
<evidence type="ECO:0000259" key="4">
    <source>
        <dbReference type="PROSITE" id="PS50103"/>
    </source>
</evidence>
<feature type="compositionally biased region" description="Low complexity" evidence="3">
    <location>
        <begin position="660"/>
        <end position="677"/>
    </location>
</feature>
<name>A0A179IMN2_CORDF</name>
<keyword evidence="1" id="KW-0863">Zinc-finger</keyword>
<evidence type="ECO:0000256" key="2">
    <source>
        <dbReference type="SAM" id="Coils"/>
    </source>
</evidence>
<protein>
    <recommendedName>
        <fullName evidence="4">C3H1-type domain-containing protein</fullName>
    </recommendedName>
</protein>
<dbReference type="GO" id="GO:0008270">
    <property type="term" value="F:zinc ion binding"/>
    <property type="evidence" value="ECO:0007669"/>
    <property type="project" value="UniProtKB-KW"/>
</dbReference>
<feature type="compositionally biased region" description="Basic and acidic residues" evidence="3">
    <location>
        <begin position="682"/>
        <end position="693"/>
    </location>
</feature>
<feature type="region of interest" description="Disordered" evidence="3">
    <location>
        <begin position="774"/>
        <end position="800"/>
    </location>
</feature>
<feature type="compositionally biased region" description="Acidic residues" evidence="3">
    <location>
        <begin position="721"/>
        <end position="731"/>
    </location>
</feature>
<sequence>MAQPGYSAGHGSLALPPEVDAFAGAGSADTGANHTDATQNSFDHNRRTIPGLGLGFFGRAESSTAKQNGAPASQKPNGASKNVDDSASAEEGEITADEFEDLYESQESVHVAQQEQPPPEIDTSYVEMSDEERERSGSYSPFLSAGEMDVSPLGPVPMPTRDRDNITVNNTAALQKGPINVIGEAKLKAKDAILRLQAANIRYQDYVNEGIDKTVLDQLFGDLGLEKSAKKSVSTPSTTAHTQPNQPSTAASSTTTVADAPVDKSESRKDRIARLLAAKGSKATKSGEATVIGKVAKPLNMKVNLEKSKLLQQKMEALLKAREEKQKELERQAAIAASGPVFSGESVVSLGHAAPPVELSSALQMVASDQAAKATTSEPFTSAPSPAKALATSNSGTGSASDGPFQKPFGPARPFLIDVSDDDDDIDMEMESPDQRMSVSHAPNSPGKSQPQMPSIGQSPGSSNKPPASRHDLENMNKKIEAMKRKIAAAEAKKRLKFPAPASPAASPRPRAYDIYEAKSSSPDVSSMIHDAASHRLPKVAEARFASPGSPKIDRSRAASERLPMLESRRKEQLLRLKALQSQVANIEKELKDGLEEEQKLREDLDYISDDDIAITAVPEPVAPRAVPAHIDIEPIASADMSGQRLANPIDMLSSDHIATESSSRSSPEPVAESASPFARSSGREMHPEASEKMHAVVTGVATASANDADVAMDEATSSGEEADDDSDGYEPAEPSSFQSRHSSANVKTSNVAPEFTDSDPAVAALSVELLSAGRQDSASVAEQEREVRESVPEHEDATSVQPSYLAYDSPLRYFHSFRFHPDFTKVVAGGLRSVTFSNKIDAKLPLCPDEQAGNACPRGKNCHFQHFAEMNAPDDQILLQLGAYTNCEEPRKQEYIQGLRELLTDYRNRKVEDFKTISQGIIEYRAKFHGDASKVLPLGTVSL</sequence>
<evidence type="ECO:0000256" key="1">
    <source>
        <dbReference type="PROSITE-ProRule" id="PRU00723"/>
    </source>
</evidence>
<evidence type="ECO:0000313" key="6">
    <source>
        <dbReference type="Proteomes" id="UP000243081"/>
    </source>
</evidence>
<feature type="domain" description="C3H1-type" evidence="4">
    <location>
        <begin position="842"/>
        <end position="870"/>
    </location>
</feature>
<dbReference type="InterPro" id="IPR000571">
    <property type="entry name" value="Znf_CCCH"/>
</dbReference>
<evidence type="ECO:0000256" key="3">
    <source>
        <dbReference type="SAM" id="MobiDB-lite"/>
    </source>
</evidence>
<accession>A0A179IMN2</accession>
<organism evidence="5 6">
    <name type="scientific">Cordyceps confragosa</name>
    <name type="common">Lecanicillium lecanii</name>
    <dbReference type="NCBI Taxonomy" id="2714763"/>
    <lineage>
        <taxon>Eukaryota</taxon>
        <taxon>Fungi</taxon>
        <taxon>Dikarya</taxon>
        <taxon>Ascomycota</taxon>
        <taxon>Pezizomycotina</taxon>
        <taxon>Sordariomycetes</taxon>
        <taxon>Hypocreomycetidae</taxon>
        <taxon>Hypocreales</taxon>
        <taxon>Cordycipitaceae</taxon>
        <taxon>Akanthomyces</taxon>
    </lineage>
</organism>
<feature type="compositionally biased region" description="Polar residues" evidence="3">
    <location>
        <begin position="375"/>
        <end position="384"/>
    </location>
</feature>
<dbReference type="EMBL" id="LUKN01000418">
    <property type="protein sequence ID" value="OAR02960.1"/>
    <property type="molecule type" value="Genomic_DNA"/>
</dbReference>
<feature type="compositionally biased region" description="Low complexity" evidence="3">
    <location>
        <begin position="248"/>
        <end position="260"/>
    </location>
</feature>
<feature type="region of interest" description="Disordered" evidence="3">
    <location>
        <begin position="712"/>
        <end position="756"/>
    </location>
</feature>